<accession>A0ABY7FGU9</accession>
<feature type="region of interest" description="Disordered" evidence="1">
    <location>
        <begin position="1052"/>
        <end position="1140"/>
    </location>
</feature>
<dbReference type="InterPro" id="IPR035437">
    <property type="entry name" value="SNase_OB-fold_sf"/>
</dbReference>
<feature type="region of interest" description="Disordered" evidence="1">
    <location>
        <begin position="1156"/>
        <end position="1281"/>
    </location>
</feature>
<feature type="compositionally biased region" description="Basic and acidic residues" evidence="1">
    <location>
        <begin position="975"/>
        <end position="985"/>
    </location>
</feature>
<feature type="compositionally biased region" description="Polar residues" evidence="1">
    <location>
        <begin position="1228"/>
        <end position="1237"/>
    </location>
</feature>
<feature type="compositionally biased region" description="Basic and acidic residues" evidence="1">
    <location>
        <begin position="1253"/>
        <end position="1269"/>
    </location>
</feature>
<evidence type="ECO:0000256" key="1">
    <source>
        <dbReference type="SAM" id="MobiDB-lite"/>
    </source>
</evidence>
<feature type="domain" description="Tudor" evidence="2">
    <location>
        <begin position="34"/>
        <end position="153"/>
    </location>
</feature>
<organism evidence="3 4">
    <name type="scientific">Mya arenaria</name>
    <name type="common">Soft-shell clam</name>
    <dbReference type="NCBI Taxonomy" id="6604"/>
    <lineage>
        <taxon>Eukaryota</taxon>
        <taxon>Metazoa</taxon>
        <taxon>Spiralia</taxon>
        <taxon>Lophotrochozoa</taxon>
        <taxon>Mollusca</taxon>
        <taxon>Bivalvia</taxon>
        <taxon>Autobranchia</taxon>
        <taxon>Heteroconchia</taxon>
        <taxon>Euheterodonta</taxon>
        <taxon>Imparidentia</taxon>
        <taxon>Neoheterodontei</taxon>
        <taxon>Myida</taxon>
        <taxon>Myoidea</taxon>
        <taxon>Myidae</taxon>
        <taxon>Mya</taxon>
    </lineage>
</organism>
<dbReference type="Gene3D" id="2.30.30.140">
    <property type="match status" value="1"/>
</dbReference>
<evidence type="ECO:0000313" key="4">
    <source>
        <dbReference type="Proteomes" id="UP001164746"/>
    </source>
</evidence>
<dbReference type="EMBL" id="CP111023">
    <property type="protein sequence ID" value="WAR21403.1"/>
    <property type="molecule type" value="Genomic_DNA"/>
</dbReference>
<name>A0ABY7FGU9_MYAAR</name>
<proteinExistence type="predicted"/>
<dbReference type="InterPro" id="IPR002999">
    <property type="entry name" value="Tudor"/>
</dbReference>
<evidence type="ECO:0000313" key="3">
    <source>
        <dbReference type="EMBL" id="WAR21403.1"/>
    </source>
</evidence>
<gene>
    <name evidence="3" type="ORF">MAR_015377</name>
</gene>
<feature type="region of interest" description="Disordered" evidence="1">
    <location>
        <begin position="379"/>
        <end position="527"/>
    </location>
</feature>
<feature type="compositionally biased region" description="Basic and acidic residues" evidence="1">
    <location>
        <begin position="1181"/>
        <end position="1227"/>
    </location>
</feature>
<feature type="compositionally biased region" description="Low complexity" evidence="1">
    <location>
        <begin position="402"/>
        <end position="417"/>
    </location>
</feature>
<feature type="compositionally biased region" description="Polar residues" evidence="1">
    <location>
        <begin position="320"/>
        <end position="355"/>
    </location>
</feature>
<feature type="compositionally biased region" description="Low complexity" evidence="1">
    <location>
        <begin position="630"/>
        <end position="645"/>
    </location>
</feature>
<feature type="compositionally biased region" description="Polar residues" evidence="1">
    <location>
        <begin position="1094"/>
        <end position="1116"/>
    </location>
</feature>
<feature type="compositionally biased region" description="Basic and acidic residues" evidence="1">
    <location>
        <begin position="596"/>
        <end position="606"/>
    </location>
</feature>
<feature type="compositionally biased region" description="Polar residues" evidence="1">
    <location>
        <begin position="278"/>
        <end position="291"/>
    </location>
</feature>
<feature type="region of interest" description="Disordered" evidence="1">
    <location>
        <begin position="228"/>
        <end position="362"/>
    </location>
</feature>
<dbReference type="SUPFAM" id="SSF63748">
    <property type="entry name" value="Tudor/PWWP/MBT"/>
    <property type="match status" value="1"/>
</dbReference>
<feature type="compositionally biased region" description="Low complexity" evidence="1">
    <location>
        <begin position="559"/>
        <end position="577"/>
    </location>
</feature>
<feature type="compositionally biased region" description="Polar residues" evidence="1">
    <location>
        <begin position="582"/>
        <end position="592"/>
    </location>
</feature>
<dbReference type="PANTHER" id="PTHR22948">
    <property type="entry name" value="TUDOR DOMAIN CONTAINING PROTEIN"/>
    <property type="match status" value="1"/>
</dbReference>
<evidence type="ECO:0000259" key="2">
    <source>
        <dbReference type="Pfam" id="PF00567"/>
    </source>
</evidence>
<dbReference type="Proteomes" id="UP001164746">
    <property type="component" value="Chromosome 12"/>
</dbReference>
<feature type="compositionally biased region" description="Low complexity" evidence="1">
    <location>
        <begin position="607"/>
        <end position="616"/>
    </location>
</feature>
<feature type="region of interest" description="Disordered" evidence="1">
    <location>
        <begin position="1343"/>
        <end position="1386"/>
    </location>
</feature>
<sequence>MATKKCQLKHPFRGLQMSGEAATSCDWGVLAGQVTQVVDPHCFWMQIWTSESLAVVEQFQEQLGQFCSKSFNPVSSSEALEGGQLVLVDCHPQDGPRWRRGLIARVMDSENCADIFFVDYGNTETCGVEDVCSSFPDSFKSLPPQAVRCALAGVNPIGRNWTTRGTKTFQRLAGDGVLHVVIINCDPISNFFEVVLYPSDEDNGQSISHSLLEEEVAMQGSLVANKEVEKAAPVTPPKAPPASSEKYIPPHVKNPGALSGALPPGYDQPQAPAAGYVKQSSPGQGSANKNGKPSPYGGYGKQNSGYNQNYSHDYGKHVSVYSNNHQNSPPGSRNVHQSGFRQQSSGYYRSPTKTSPGVDLKEKEPVNDFFPFQTVSVYPPSSGSPLKSPVKGPRENAQGPTNSSYFPPSPSKYSNNNHGYGDNYQNGRQSSGDIAKNNGYNDSYSNRSPDKRFAKFNSHSPASNTFEPSFMAQQADERHSSPNQSKHLRSRASPFSSPEKEDSPRPRPRLNIEAANSPAPFYPPRFTHHHHNAAMENLPSHHQPGPAQRMKLLPPDFYQSQAPPSLSSQAQPSLTPPDQFQAARSHSQSKEYGSTYDREDTREFSNKSDYSYSDNYAHGTEHYSQQWQQSPNGNKINSNNISSVSDYPAKEVRKVSSSRNAVIYERQDSQGRTVEKSPDTPYIEGFNFSELDHTHMITKEAAMVEKETAEQSALVNLARFGNRQSHSDTEPCDDAELEPDIVDEIANEIRYTTQYRTKELEELRRSPVKKAGQPAERDVPNKLEGIPASYISDIDFSEAVREALLDSIFESLRNVNSEKQLYDVLLLLLAYAIHDLEIKEILMRALKRQQELCITERKCGTSLPQNCAQVMGHIYGQQLGQQGKEGMFLDCFTAFWEVAGHLLFHHNTSFQARIRTDMRHKILNENVDRERLLEEVYLTMFSPRPQAAHMATQTNRITSIPSSCQVKPCTTDAEGSSRDEQDTDHVTSSTPEPKVSLRPRGRGRRFSNVTTENPGDKGDSRPESPLTHADLSMNNASMNSASFMSATSDSIYHTPDETMSKDRNNENLRDKSFSARGDLTSAFKENAESENHGDTSVITSTHRSSQFGCDSSGGSRTRSKDSARKFVPCSSDKGRDNETGSAKSIVDWFDYVPSADRGGVTSEEKKLKTKKKLDSASMSLIEHEDPLSKLDLKDKKKKKEKEVKKGKTEETVRHVKENPSNKFETADAKSTVSSTKSDALHDKSRSEKHKKKPANEMHVNSDEDWEKGYSNDSASVKTVGDRDTVVVDEKKDWWGDEVALEPAVIQGVSGSCEIYNDLGPDVIIEGEFEQDIVDNKVEDFADSADDKLSSRGSTTGLESSETASIGSRGRGRGRGKRRDSQEDSVVITIPANPTGKDEYAFEVEGEWESDFEDDFDNNGQVDEAYEKEFPSADLHAAVRAKDTKPVGANLTTSNNTSGITLERDIYARTSVDQESSRSRSLADFIPGVATTAEESRPPRPRWTPGPRRCLACHQLDHTTDVCPNKKIILL</sequence>
<feature type="compositionally biased region" description="Polar residues" evidence="1">
    <location>
        <begin position="457"/>
        <end position="467"/>
    </location>
</feature>
<dbReference type="Pfam" id="PF00567">
    <property type="entry name" value="TUDOR"/>
    <property type="match status" value="1"/>
</dbReference>
<keyword evidence="4" id="KW-1185">Reference proteome</keyword>
<feature type="compositionally biased region" description="Polar residues" evidence="1">
    <location>
        <begin position="423"/>
        <end position="447"/>
    </location>
</feature>
<protein>
    <submittedName>
        <fullName evidence="3">TDRD5-like protein</fullName>
    </submittedName>
</protein>
<reference evidence="3" key="1">
    <citation type="submission" date="2022-11" db="EMBL/GenBank/DDBJ databases">
        <title>Centuries of genome instability and evolution in soft-shell clam transmissible cancer (bioRxiv).</title>
        <authorList>
            <person name="Hart S.F.M."/>
            <person name="Yonemitsu M.A."/>
            <person name="Giersch R.M."/>
            <person name="Beal B.F."/>
            <person name="Arriagada G."/>
            <person name="Davis B.W."/>
            <person name="Ostrander E.A."/>
            <person name="Goff S.P."/>
            <person name="Metzger M.J."/>
        </authorList>
    </citation>
    <scope>NUCLEOTIDE SEQUENCE</scope>
    <source>
        <strain evidence="3">MELC-2E11</strain>
        <tissue evidence="3">Siphon/mantle</tissue>
    </source>
</reference>
<feature type="region of interest" description="Disordered" evidence="1">
    <location>
        <begin position="556"/>
        <end position="658"/>
    </location>
</feature>
<feature type="compositionally biased region" description="Polar residues" evidence="1">
    <location>
        <begin position="1350"/>
        <end position="1365"/>
    </location>
</feature>
<dbReference type="InterPro" id="IPR050621">
    <property type="entry name" value="Tudor_domain_containing"/>
</dbReference>
<dbReference type="Gene3D" id="2.40.50.90">
    <property type="match status" value="1"/>
</dbReference>
<feature type="compositionally biased region" description="Basic and acidic residues" evidence="1">
    <location>
        <begin position="1054"/>
        <end position="1073"/>
    </location>
</feature>
<feature type="region of interest" description="Disordered" evidence="1">
    <location>
        <begin position="962"/>
        <end position="1031"/>
    </location>
</feature>
<dbReference type="PANTHER" id="PTHR22948:SF29">
    <property type="entry name" value="FI02030P-RELATED"/>
    <property type="match status" value="1"/>
</dbReference>
<feature type="compositionally biased region" description="Polar residues" evidence="1">
    <location>
        <begin position="301"/>
        <end position="311"/>
    </location>
</feature>